<evidence type="ECO:0008006" key="5">
    <source>
        <dbReference type="Google" id="ProtNLM"/>
    </source>
</evidence>
<dbReference type="Gene3D" id="1.10.443.10">
    <property type="entry name" value="Intergrase catalytic core"/>
    <property type="match status" value="1"/>
</dbReference>
<dbReference type="EMBL" id="CP009112">
    <property type="protein sequence ID" value="ANS31836.1"/>
    <property type="molecule type" value="Genomic_DNA"/>
</dbReference>
<dbReference type="InterPro" id="IPR011010">
    <property type="entry name" value="DNA_brk_join_enz"/>
</dbReference>
<dbReference type="GO" id="GO:0003677">
    <property type="term" value="F:DNA binding"/>
    <property type="evidence" value="ECO:0007669"/>
    <property type="project" value="InterPro"/>
</dbReference>
<dbReference type="RefSeq" id="WP_065493425.1">
    <property type="nucleotide sequence ID" value="NZ_CP009112.1"/>
</dbReference>
<geneLocation type="plasmid" evidence="4">
    <name>pr1cp1</name>
</geneLocation>
<dbReference type="InterPro" id="IPR013762">
    <property type="entry name" value="Integrase-like_cat_sf"/>
</dbReference>
<organism evidence="3 4">
    <name type="scientific">Rhodococcus opacus</name>
    <name type="common">Nocardia opaca</name>
    <dbReference type="NCBI Taxonomy" id="37919"/>
    <lineage>
        <taxon>Bacteria</taxon>
        <taxon>Bacillati</taxon>
        <taxon>Actinomycetota</taxon>
        <taxon>Actinomycetes</taxon>
        <taxon>Mycobacteriales</taxon>
        <taxon>Nocardiaceae</taxon>
        <taxon>Rhodococcus</taxon>
    </lineage>
</organism>
<sequence>MAQVFLGWRRFATWLTDHSVTSLHEVDHDLLADYAAHIGRRGCSIAIAQDDLNAVTLLWGFAPHLPTTDRIPMPAWEKEGLKHYLATDTTPNENTTAAIHPAVMSPLLIWSLRFLDFADDIIAAWREHQRLLARIREHPNPGATAALRAFLDKWIAEHGELPGGIARGRRGVAAQYLAGMFDTSDRHVKYEATKYRENNVPVGLDAPLSSPVNGMIHGQQWKSHIDFHDAPLLMTRLATAAMIVILYLSGVRPGEALELQVGCCPDPIDDGTGSIRYQLHGLFFKGARTPDGTPARGGVPREMPWTVIPPVAEAVRVLERIVDGPLLFPTNPPWITGTCGRRQRTGDAMTTLAANARIASFIAWVNDYVASNGLNDERIPDDPDGDIVVKRLRRTIGWHIGRLPGGRIALALQYGHLRTSVVGEGYSGRARQGLRRVLDIETARAMADYLETVAEDLKDGQGVSGPAAERMIQAARDARTRFQGKFLTPRQAEALLEEPEFHIYDNPNAFLTCNHDPAKALCHPERTPRATSRVLPPAIDRCDPACANIARTDTHIDNLRSEIAELADQAASSLTPVPLKERLKQRITALQKLVDRHERTKTATIEEPKQP</sequence>
<keyword evidence="3" id="KW-0614">Plasmid</keyword>
<keyword evidence="2" id="KW-0175">Coiled coil</keyword>
<proteinExistence type="predicted"/>
<dbReference type="PATRIC" id="fig|37919.13.peg.7612"/>
<dbReference type="SUPFAM" id="SSF56349">
    <property type="entry name" value="DNA breaking-rejoining enzymes"/>
    <property type="match status" value="1"/>
</dbReference>
<dbReference type="GO" id="GO:0006310">
    <property type="term" value="P:DNA recombination"/>
    <property type="evidence" value="ECO:0007669"/>
    <property type="project" value="UniProtKB-KW"/>
</dbReference>
<reference evidence="3 4" key="1">
    <citation type="submission" date="2014-07" db="EMBL/GenBank/DDBJ databases">
        <authorList>
            <person name="Zhang J.E."/>
            <person name="Yang H."/>
            <person name="Guo J."/>
            <person name="Deng Z."/>
            <person name="Luo H."/>
            <person name="Luo M."/>
            <person name="Zhao B."/>
        </authorList>
    </citation>
    <scope>NUCLEOTIDE SEQUENCE [LARGE SCALE GENOMIC DNA]</scope>
    <source>
        <strain evidence="3 4">1CP</strain>
        <plasmid evidence="4">Plasmid pr1cp1</plasmid>
    </source>
</reference>
<dbReference type="AlphaFoldDB" id="A0A1B1KGV3"/>
<evidence type="ECO:0000256" key="2">
    <source>
        <dbReference type="SAM" id="Coils"/>
    </source>
</evidence>
<accession>A0A1B1KGV3</accession>
<keyword evidence="1" id="KW-0233">DNA recombination</keyword>
<dbReference type="Proteomes" id="UP000186108">
    <property type="component" value="Plasmid pR1CP1"/>
</dbReference>
<name>A0A1B1KGV3_RHOOP</name>
<protein>
    <recommendedName>
        <fullName evidence="5">Integrase</fullName>
    </recommendedName>
</protein>
<evidence type="ECO:0000313" key="3">
    <source>
        <dbReference type="EMBL" id="ANS31836.1"/>
    </source>
</evidence>
<evidence type="ECO:0000313" key="4">
    <source>
        <dbReference type="Proteomes" id="UP000186108"/>
    </source>
</evidence>
<gene>
    <name evidence="3" type="ORF">R1CP_36150</name>
</gene>
<evidence type="ECO:0000256" key="1">
    <source>
        <dbReference type="ARBA" id="ARBA00023172"/>
    </source>
</evidence>
<dbReference type="GO" id="GO:0015074">
    <property type="term" value="P:DNA integration"/>
    <property type="evidence" value="ECO:0007669"/>
    <property type="project" value="InterPro"/>
</dbReference>
<feature type="coiled-coil region" evidence="2">
    <location>
        <begin position="549"/>
        <end position="600"/>
    </location>
</feature>